<feature type="transmembrane region" description="Helical" evidence="1">
    <location>
        <begin position="12"/>
        <end position="29"/>
    </location>
</feature>
<organism evidence="2 3">
    <name type="scientific">Amylocarpus encephaloides</name>
    <dbReference type="NCBI Taxonomy" id="45428"/>
    <lineage>
        <taxon>Eukaryota</taxon>
        <taxon>Fungi</taxon>
        <taxon>Dikarya</taxon>
        <taxon>Ascomycota</taxon>
        <taxon>Pezizomycotina</taxon>
        <taxon>Leotiomycetes</taxon>
        <taxon>Helotiales</taxon>
        <taxon>Helotiales incertae sedis</taxon>
        <taxon>Amylocarpus</taxon>
    </lineage>
</organism>
<dbReference type="OrthoDB" id="10003767at2759"/>
<keyword evidence="1" id="KW-1133">Transmembrane helix</keyword>
<gene>
    <name evidence="2" type="ORF">BJ875DRAFT_443984</name>
</gene>
<dbReference type="EMBL" id="MU251594">
    <property type="protein sequence ID" value="KAG9231561.1"/>
    <property type="molecule type" value="Genomic_DNA"/>
</dbReference>
<proteinExistence type="predicted"/>
<keyword evidence="1" id="KW-0812">Transmembrane</keyword>
<comment type="caution">
    <text evidence="2">The sequence shown here is derived from an EMBL/GenBank/DDBJ whole genome shotgun (WGS) entry which is preliminary data.</text>
</comment>
<dbReference type="AlphaFoldDB" id="A0A9P7YDC2"/>
<sequence length="167" mass="19438">MLVEEDQDVEYVLSFICGIIATSLQLGYLKTNHHSRRWSGSTSWSWWPFWVSPRCLKKQEEIDDYKAQLLQHITELSEMDIQNIPSIVEEDPIVPTHSCRGRSNVILSLSSPTTIMVIIDWEFVANLLYTLQYGKIEVPFWRPTASIFRTEYEDAHELHETFLGCNS</sequence>
<accession>A0A9P7YDC2</accession>
<reference evidence="2" key="1">
    <citation type="journal article" date="2021" name="IMA Fungus">
        <title>Genomic characterization of three marine fungi, including Emericellopsis atlantica sp. nov. with signatures of a generalist lifestyle and marine biomass degradation.</title>
        <authorList>
            <person name="Hagestad O.C."/>
            <person name="Hou L."/>
            <person name="Andersen J.H."/>
            <person name="Hansen E.H."/>
            <person name="Altermark B."/>
            <person name="Li C."/>
            <person name="Kuhnert E."/>
            <person name="Cox R.J."/>
            <person name="Crous P.W."/>
            <person name="Spatafora J.W."/>
            <person name="Lail K."/>
            <person name="Amirebrahimi M."/>
            <person name="Lipzen A."/>
            <person name="Pangilinan J."/>
            <person name="Andreopoulos W."/>
            <person name="Hayes R.D."/>
            <person name="Ng V."/>
            <person name="Grigoriev I.V."/>
            <person name="Jackson S.A."/>
            <person name="Sutton T.D.S."/>
            <person name="Dobson A.D.W."/>
            <person name="Rama T."/>
        </authorList>
    </citation>
    <scope>NUCLEOTIDE SEQUENCE</scope>
    <source>
        <strain evidence="2">TRa018bII</strain>
    </source>
</reference>
<evidence type="ECO:0000256" key="1">
    <source>
        <dbReference type="SAM" id="Phobius"/>
    </source>
</evidence>
<evidence type="ECO:0000313" key="2">
    <source>
        <dbReference type="EMBL" id="KAG9231561.1"/>
    </source>
</evidence>
<name>A0A9P7YDC2_9HELO</name>
<evidence type="ECO:0000313" key="3">
    <source>
        <dbReference type="Proteomes" id="UP000824998"/>
    </source>
</evidence>
<keyword evidence="1" id="KW-0472">Membrane</keyword>
<keyword evidence="3" id="KW-1185">Reference proteome</keyword>
<protein>
    <submittedName>
        <fullName evidence="2">Uncharacterized protein</fullName>
    </submittedName>
</protein>
<dbReference type="Proteomes" id="UP000824998">
    <property type="component" value="Unassembled WGS sequence"/>
</dbReference>